<dbReference type="VEuPathDB" id="FungiDB:CC1G_07849"/>
<proteinExistence type="predicted"/>
<dbReference type="HOGENOM" id="CLU_539695_0_0_1"/>
<protein>
    <submittedName>
        <fullName evidence="1">Uncharacterized protein</fullName>
    </submittedName>
</protein>
<dbReference type="GeneID" id="6015251"/>
<sequence length="489" mass="54739">MGRLPSELYYHILDVVFASCPSVHLKHCCELGTFLSENPPRGSVFSWADITNCSLVNRQFRRYTIPQIFHTVFLATPHDLIELDEILQRLEATQSYGPGSATSLIKALSITYNDDIPGPSCMVPKAIIEGLSWSVKDAYLHYTNVPVPPEVYFYNHWLGFPAPFRQIVELGSSGPSRPLRSLSFINISFPARTLNRVLSPYLHRLELRIGGHHGWIVNDDPGAWLAAFWMEGPRQYASFGTAAESPGEKKPPIDFNLKTLTIDTCHSLDDAIAYLIPGKADAAEVPFTPRFPHLKEVIWPDMRLGAPARLVLDLKKLEGLDLSCHQMAVSTISPVGRRLGVYQSFRHVSHMNFIQPLEPGSSSLVIPSILEAVLVASTVPLDKFEILTVSFTLAALPARTPPGRRHLRSEAPIDLSSIREALDWNTMAWVIRDHFGQFPNWRMLVFDFRQLNCIRSLSSQSLSSAIRGWLRLDGDDQDRISPVVKIAGV</sequence>
<dbReference type="KEGG" id="cci:CC1G_07849"/>
<organism evidence="1 2">
    <name type="scientific">Coprinopsis cinerea (strain Okayama-7 / 130 / ATCC MYA-4618 / FGSC 9003)</name>
    <name type="common">Inky cap fungus</name>
    <name type="synonym">Hormographiella aspergillata</name>
    <dbReference type="NCBI Taxonomy" id="240176"/>
    <lineage>
        <taxon>Eukaryota</taxon>
        <taxon>Fungi</taxon>
        <taxon>Dikarya</taxon>
        <taxon>Basidiomycota</taxon>
        <taxon>Agaricomycotina</taxon>
        <taxon>Agaricomycetes</taxon>
        <taxon>Agaricomycetidae</taxon>
        <taxon>Agaricales</taxon>
        <taxon>Agaricineae</taxon>
        <taxon>Psathyrellaceae</taxon>
        <taxon>Coprinopsis</taxon>
    </lineage>
</organism>
<evidence type="ECO:0000313" key="2">
    <source>
        <dbReference type="Proteomes" id="UP000001861"/>
    </source>
</evidence>
<dbReference type="OrthoDB" id="10678591at2759"/>
<dbReference type="Proteomes" id="UP000001861">
    <property type="component" value="Unassembled WGS sequence"/>
</dbReference>
<dbReference type="AlphaFoldDB" id="A8P419"/>
<dbReference type="InParanoid" id="A8P419"/>
<reference evidence="1 2" key="1">
    <citation type="journal article" date="2010" name="Proc. Natl. Acad. Sci. U.S.A.">
        <title>Insights into evolution of multicellular fungi from the assembled chromosomes of the mushroom Coprinopsis cinerea (Coprinus cinereus).</title>
        <authorList>
            <person name="Stajich J.E."/>
            <person name="Wilke S.K."/>
            <person name="Ahren D."/>
            <person name="Au C.H."/>
            <person name="Birren B.W."/>
            <person name="Borodovsky M."/>
            <person name="Burns C."/>
            <person name="Canback B."/>
            <person name="Casselton L.A."/>
            <person name="Cheng C.K."/>
            <person name="Deng J."/>
            <person name="Dietrich F.S."/>
            <person name="Fargo D.C."/>
            <person name="Farman M.L."/>
            <person name="Gathman A.C."/>
            <person name="Goldberg J."/>
            <person name="Guigo R."/>
            <person name="Hoegger P.J."/>
            <person name="Hooker J.B."/>
            <person name="Huggins A."/>
            <person name="James T.Y."/>
            <person name="Kamada T."/>
            <person name="Kilaru S."/>
            <person name="Kodira C."/>
            <person name="Kues U."/>
            <person name="Kupfer D."/>
            <person name="Kwan H.S."/>
            <person name="Lomsadze A."/>
            <person name="Li W."/>
            <person name="Lilly W.W."/>
            <person name="Ma L.J."/>
            <person name="Mackey A.J."/>
            <person name="Manning G."/>
            <person name="Martin F."/>
            <person name="Muraguchi H."/>
            <person name="Natvig D.O."/>
            <person name="Palmerini H."/>
            <person name="Ramesh M.A."/>
            <person name="Rehmeyer C.J."/>
            <person name="Roe B.A."/>
            <person name="Shenoy N."/>
            <person name="Stanke M."/>
            <person name="Ter-Hovhannisyan V."/>
            <person name="Tunlid A."/>
            <person name="Velagapudi R."/>
            <person name="Vision T.J."/>
            <person name="Zeng Q."/>
            <person name="Zolan M.E."/>
            <person name="Pukkila P.J."/>
        </authorList>
    </citation>
    <scope>NUCLEOTIDE SEQUENCE [LARGE SCALE GENOMIC DNA]</scope>
    <source>
        <strain evidence="2">Okayama-7 / 130 / ATCC MYA-4618 / FGSC 9003</strain>
    </source>
</reference>
<gene>
    <name evidence="1" type="ORF">CC1G_07849</name>
</gene>
<accession>A8P419</accession>
<dbReference type="RefSeq" id="XP_001838658.2">
    <property type="nucleotide sequence ID" value="XM_001838606.2"/>
</dbReference>
<dbReference type="EMBL" id="AACS02000004">
    <property type="protein sequence ID" value="EAU83167.2"/>
    <property type="molecule type" value="Genomic_DNA"/>
</dbReference>
<name>A8P419_COPC7</name>
<keyword evidence="2" id="KW-1185">Reference proteome</keyword>
<comment type="caution">
    <text evidence="1">The sequence shown here is derived from an EMBL/GenBank/DDBJ whole genome shotgun (WGS) entry which is preliminary data.</text>
</comment>
<evidence type="ECO:0000313" key="1">
    <source>
        <dbReference type="EMBL" id="EAU83167.2"/>
    </source>
</evidence>